<reference evidence="3 4" key="1">
    <citation type="submission" date="2016-10" db="EMBL/GenBank/DDBJ databases">
        <authorList>
            <person name="de Groot N.N."/>
        </authorList>
    </citation>
    <scope>NUCLEOTIDE SEQUENCE [LARGE SCALE GENOMIC DNA]</scope>
    <source>
        <strain evidence="3 4">GAS522</strain>
    </source>
</reference>
<feature type="compositionally biased region" description="Polar residues" evidence="1">
    <location>
        <begin position="10"/>
        <end position="26"/>
    </location>
</feature>
<evidence type="ECO:0000313" key="4">
    <source>
        <dbReference type="Proteomes" id="UP000183208"/>
    </source>
</evidence>
<protein>
    <recommendedName>
        <fullName evidence="2">DUF5681 domain-containing protein</fullName>
    </recommendedName>
</protein>
<gene>
    <name evidence="3" type="ORF">SAMN05444171_7429</name>
</gene>
<evidence type="ECO:0000259" key="2">
    <source>
        <dbReference type="Pfam" id="PF18932"/>
    </source>
</evidence>
<proteinExistence type="predicted"/>
<evidence type="ECO:0000313" key="3">
    <source>
        <dbReference type="EMBL" id="SEE42568.1"/>
    </source>
</evidence>
<accession>A0A1H5ISX6</accession>
<feature type="region of interest" description="Disordered" evidence="1">
    <location>
        <begin position="1"/>
        <end position="33"/>
    </location>
</feature>
<dbReference type="InterPro" id="IPR043736">
    <property type="entry name" value="DUF5681"/>
</dbReference>
<sequence length="83" mass="9170">MHPTGAKQVSFLNKDTQFQKGKSGNPNGRPKGETIKSILKRLLATNLKNEPDFLLDGEPSFVLTLNFGILPRTGYSSRVLLKV</sequence>
<dbReference type="Proteomes" id="UP000183208">
    <property type="component" value="Unassembled WGS sequence"/>
</dbReference>
<dbReference type="EMBL" id="FNTI01000001">
    <property type="protein sequence ID" value="SEE42568.1"/>
    <property type="molecule type" value="Genomic_DNA"/>
</dbReference>
<dbReference type="Pfam" id="PF18932">
    <property type="entry name" value="DUF5681"/>
    <property type="match status" value="1"/>
</dbReference>
<dbReference type="AlphaFoldDB" id="A0A1H5ISX6"/>
<feature type="domain" description="DUF5681" evidence="2">
    <location>
        <begin position="14"/>
        <end position="46"/>
    </location>
</feature>
<organism evidence="3 4">
    <name type="scientific">Bradyrhizobium lablabi</name>
    <dbReference type="NCBI Taxonomy" id="722472"/>
    <lineage>
        <taxon>Bacteria</taxon>
        <taxon>Pseudomonadati</taxon>
        <taxon>Pseudomonadota</taxon>
        <taxon>Alphaproteobacteria</taxon>
        <taxon>Hyphomicrobiales</taxon>
        <taxon>Nitrobacteraceae</taxon>
        <taxon>Bradyrhizobium</taxon>
    </lineage>
</organism>
<evidence type="ECO:0000256" key="1">
    <source>
        <dbReference type="SAM" id="MobiDB-lite"/>
    </source>
</evidence>
<name>A0A1H5ISX6_9BRAD</name>